<evidence type="ECO:0000256" key="2">
    <source>
        <dbReference type="ARBA" id="ARBA00022679"/>
    </source>
</evidence>
<feature type="domain" description="Glycosyl transferase family 3 N-terminal" evidence="6">
    <location>
        <begin position="3"/>
        <end position="68"/>
    </location>
</feature>
<dbReference type="HOGENOM" id="CLU_034315_0_0_9"/>
<protein>
    <submittedName>
        <fullName evidence="7">Anthranilate phosphoribosyltransferase</fullName>
        <ecNumber evidence="7">2.4.2.18</ecNumber>
    </submittedName>
</protein>
<dbReference type="InterPro" id="IPR005940">
    <property type="entry name" value="Anthranilate_Pribosyl_Tfrase"/>
</dbReference>
<dbReference type="InterPro" id="IPR036320">
    <property type="entry name" value="Glycosyl_Trfase_fam3_N_dom_sf"/>
</dbReference>
<dbReference type="eggNOG" id="COG0547">
    <property type="taxonomic scope" value="Bacteria"/>
</dbReference>
<reference evidence="7 8" key="1">
    <citation type="submission" date="2010-12" db="EMBL/GenBank/DDBJ databases">
        <title>Complete sequence of Bacillus cellulosilyticus DSM 2522.</title>
        <authorList>
            <consortium name="US DOE Joint Genome Institute"/>
            <person name="Lucas S."/>
            <person name="Copeland A."/>
            <person name="Lapidus A."/>
            <person name="Cheng J.-F."/>
            <person name="Bruce D."/>
            <person name="Goodwin L."/>
            <person name="Pitluck S."/>
            <person name="Chertkov O."/>
            <person name="Detter J.C."/>
            <person name="Han C."/>
            <person name="Tapia R."/>
            <person name="Land M."/>
            <person name="Hauser L."/>
            <person name="Jeffries C."/>
            <person name="Kyrpides N."/>
            <person name="Ivanova N."/>
            <person name="Mikhailova N."/>
            <person name="Brumm P."/>
            <person name="Mead D."/>
            <person name="Woyke T."/>
        </authorList>
    </citation>
    <scope>NUCLEOTIDE SEQUENCE [LARGE SCALE GENOMIC DNA]</scope>
    <source>
        <strain evidence="8">ATCC 21833 / DSM 2522 / FERM P-1141 / JCM 9156 / N-4</strain>
    </source>
</reference>
<feature type="domain" description="Glycosyl transferase family 3" evidence="5">
    <location>
        <begin position="89"/>
        <end position="331"/>
    </location>
</feature>
<dbReference type="Pfam" id="PF00591">
    <property type="entry name" value="Glycos_transf_3"/>
    <property type="match status" value="1"/>
</dbReference>
<keyword evidence="3" id="KW-0822">Tryptophan biosynthesis</keyword>
<dbReference type="KEGG" id="bco:Bcell_0875"/>
<keyword evidence="4" id="KW-0057">Aromatic amino acid biosynthesis</keyword>
<dbReference type="InterPro" id="IPR000312">
    <property type="entry name" value="Glycosyl_Trfase_fam3"/>
</dbReference>
<dbReference type="InterPro" id="IPR017459">
    <property type="entry name" value="Glycosyl_Trfase_fam3_N_dom"/>
</dbReference>
<keyword evidence="2 7" id="KW-0808">Transferase</keyword>
<evidence type="ECO:0000259" key="5">
    <source>
        <dbReference type="Pfam" id="PF00591"/>
    </source>
</evidence>
<accession>E6U1A4</accession>
<proteinExistence type="predicted"/>
<dbReference type="Gene3D" id="3.40.1030.10">
    <property type="entry name" value="Nucleoside phosphorylase/phosphoribosyltransferase catalytic domain"/>
    <property type="match status" value="1"/>
</dbReference>
<dbReference type="RefSeq" id="WP_013487492.1">
    <property type="nucleotide sequence ID" value="NC_014829.1"/>
</dbReference>
<dbReference type="PANTHER" id="PTHR43285:SF2">
    <property type="entry name" value="ANTHRANILATE PHOSPHORIBOSYLTRANSFERASE"/>
    <property type="match status" value="1"/>
</dbReference>
<dbReference type="GO" id="GO:0005829">
    <property type="term" value="C:cytosol"/>
    <property type="evidence" value="ECO:0007669"/>
    <property type="project" value="TreeGrafter"/>
</dbReference>
<dbReference type="EC" id="2.4.2.18" evidence="7"/>
<sequence>MRQWIKQLAKGSNRAKDLTYDDAWSAAHSIFNGEATDVQLAAFLIAQRIKKESPEEVAAFVHFLRERAMTIPLPEQITSQLIDFSGPYDGRKTFAVTVPVSILLAESGMPVYLHSSDTLPPKRGSTLKAIFEQLQIPVQSTAEDIATSIKEYNIGFGWTESLCQPLSKIRHVREQIEVRSFINIVEKLLNLSHAQSIMLGIFHKSVLNTNVTSIRNLGFKKAYIVQGAEGSEDMPIHRKSFVYEVTKEEVNHIELDPQSYGLHEAKDDQKESLTLQDQVKLMEAILHGEEAEELTYFRKQVIYNAAARYYFYGNAASMEEGIERVIEQLKNKRGAHHLDKWRQSFRSTK</sequence>
<evidence type="ECO:0000256" key="4">
    <source>
        <dbReference type="ARBA" id="ARBA00023141"/>
    </source>
</evidence>
<name>E6U1A4_EVAC2</name>
<dbReference type="STRING" id="649639.Bcell_0875"/>
<gene>
    <name evidence="7" type="ordered locus">Bcell_0875</name>
</gene>
<keyword evidence="1 7" id="KW-0328">Glycosyltransferase</keyword>
<dbReference type="GO" id="GO:0000162">
    <property type="term" value="P:L-tryptophan biosynthetic process"/>
    <property type="evidence" value="ECO:0007669"/>
    <property type="project" value="UniProtKB-KW"/>
</dbReference>
<keyword evidence="8" id="KW-1185">Reference proteome</keyword>
<dbReference type="SUPFAM" id="SSF47648">
    <property type="entry name" value="Nucleoside phosphorylase/phosphoribosyltransferase N-terminal domain"/>
    <property type="match status" value="1"/>
</dbReference>
<dbReference type="Proteomes" id="UP000001401">
    <property type="component" value="Chromosome"/>
</dbReference>
<evidence type="ECO:0000259" key="6">
    <source>
        <dbReference type="Pfam" id="PF02885"/>
    </source>
</evidence>
<dbReference type="AlphaFoldDB" id="E6U1A4"/>
<dbReference type="Pfam" id="PF02885">
    <property type="entry name" value="Glycos_trans_3N"/>
    <property type="match status" value="1"/>
</dbReference>
<evidence type="ECO:0000256" key="3">
    <source>
        <dbReference type="ARBA" id="ARBA00022822"/>
    </source>
</evidence>
<dbReference type="Gene3D" id="1.20.970.10">
    <property type="entry name" value="Transferase, Pyrimidine Nucleoside Phosphorylase, Chain C"/>
    <property type="match status" value="1"/>
</dbReference>
<keyword evidence="3" id="KW-0028">Amino-acid biosynthesis</keyword>
<evidence type="ECO:0000256" key="1">
    <source>
        <dbReference type="ARBA" id="ARBA00022676"/>
    </source>
</evidence>
<dbReference type="InterPro" id="IPR035902">
    <property type="entry name" value="Nuc_phospho_transferase"/>
</dbReference>
<dbReference type="EMBL" id="CP002394">
    <property type="protein sequence ID" value="ADU29151.1"/>
    <property type="molecule type" value="Genomic_DNA"/>
</dbReference>
<dbReference type="SUPFAM" id="SSF52418">
    <property type="entry name" value="Nucleoside phosphorylase/phosphoribosyltransferase catalytic domain"/>
    <property type="match status" value="1"/>
</dbReference>
<dbReference type="GO" id="GO:0004048">
    <property type="term" value="F:anthranilate phosphoribosyltransferase activity"/>
    <property type="evidence" value="ECO:0007669"/>
    <property type="project" value="UniProtKB-EC"/>
</dbReference>
<organism evidence="7 8">
    <name type="scientific">Evansella cellulosilytica (strain ATCC 21833 / DSM 2522 / FERM P-1141 / JCM 9156 / N-4)</name>
    <name type="common">Bacillus cellulosilyticus</name>
    <dbReference type="NCBI Taxonomy" id="649639"/>
    <lineage>
        <taxon>Bacteria</taxon>
        <taxon>Bacillati</taxon>
        <taxon>Bacillota</taxon>
        <taxon>Bacilli</taxon>
        <taxon>Bacillales</taxon>
        <taxon>Bacillaceae</taxon>
        <taxon>Evansella</taxon>
    </lineage>
</organism>
<evidence type="ECO:0000313" key="8">
    <source>
        <dbReference type="Proteomes" id="UP000001401"/>
    </source>
</evidence>
<evidence type="ECO:0000313" key="7">
    <source>
        <dbReference type="EMBL" id="ADU29151.1"/>
    </source>
</evidence>
<dbReference type="OrthoDB" id="9926at2"/>
<dbReference type="PANTHER" id="PTHR43285">
    <property type="entry name" value="ANTHRANILATE PHOSPHORIBOSYLTRANSFERASE"/>
    <property type="match status" value="1"/>
</dbReference>